<dbReference type="EMBL" id="POVK01000040">
    <property type="protein sequence ID" value="NHA34887.1"/>
    <property type="molecule type" value="Genomic_DNA"/>
</dbReference>
<sequence length="142" mass="16766">MTIQYAHETMLYLKTSENIEYPLLIKYVSHTHHSQHSLHRFLNDLALASQKDLRTQKNFSMQLLNTYHLSPFYLNPRLILCPMQPQRAPVQIFINMVQVIAASSYFEQTKVHFEHNITLVVPIPLIQFIKKWKDAMMLSKLL</sequence>
<accession>A0A7Z7QPC5</accession>
<evidence type="ECO:0000313" key="1">
    <source>
        <dbReference type="EMBL" id="CAD7359424.1"/>
    </source>
</evidence>
<organism evidence="3">
    <name type="scientific">Staphylococcus schleiferi</name>
    <dbReference type="NCBI Taxonomy" id="1295"/>
    <lineage>
        <taxon>Bacteria</taxon>
        <taxon>Bacillati</taxon>
        <taxon>Bacillota</taxon>
        <taxon>Bacilli</taxon>
        <taxon>Bacillales</taxon>
        <taxon>Staphylococcaceae</taxon>
        <taxon>Staphylococcus</taxon>
    </lineage>
</organism>
<gene>
    <name evidence="2" type="ORF">C1O36_10445</name>
    <name evidence="3" type="ORF">NCTC12218_01070</name>
</gene>
<dbReference type="EMBL" id="LR962863">
    <property type="protein sequence ID" value="CAD7359424.1"/>
    <property type="molecule type" value="Genomic_DNA"/>
</dbReference>
<reference evidence="1 4" key="3">
    <citation type="submission" date="2020-11" db="EMBL/GenBank/DDBJ databases">
        <authorList>
            <consortium name="Pathogen Informatics"/>
        </authorList>
    </citation>
    <scope>NUCLEOTIDE SEQUENCE [LARGE SCALE GENOMIC DNA]</scope>
    <source>
        <strain evidence="1 4">NCTC12218</strain>
    </source>
</reference>
<dbReference type="GeneID" id="93789779"/>
<evidence type="ECO:0000313" key="5">
    <source>
        <dbReference type="Proteomes" id="UP000572988"/>
    </source>
</evidence>
<evidence type="ECO:0000313" key="3">
    <source>
        <dbReference type="EMBL" id="SUM88318.1"/>
    </source>
</evidence>
<reference evidence="2 5" key="1">
    <citation type="submission" date="2018-01" db="EMBL/GenBank/DDBJ databases">
        <title>Complete genome sequence of Staphylococcus Scheliferi isolated from human.</title>
        <authorList>
            <person name="Abouelkhair M.A."/>
            <person name="Bemis D.A."/>
            <person name="Kania S.A."/>
        </authorList>
    </citation>
    <scope>NUCLEOTIDE SEQUENCE [LARGE SCALE GENOMIC DNA]</scope>
    <source>
        <strain evidence="2 5">ATCC 43808</strain>
    </source>
</reference>
<dbReference type="Proteomes" id="UP000264146">
    <property type="component" value="Chromosome"/>
</dbReference>
<evidence type="ECO:0000313" key="2">
    <source>
        <dbReference type="EMBL" id="NHA34887.1"/>
    </source>
</evidence>
<dbReference type="Proteomes" id="UP000572988">
    <property type="component" value="Unassembled WGS sequence"/>
</dbReference>
<name>A0A7Z7QPC5_STASC</name>
<dbReference type="RefSeq" id="WP_016425401.1">
    <property type="nucleotide sequence ID" value="NZ_CABKRV010000001.1"/>
</dbReference>
<protein>
    <submittedName>
        <fullName evidence="3">ComK family protein</fullName>
    </submittedName>
</protein>
<proteinExistence type="predicted"/>
<dbReference type="EMBL" id="UHEF01000001">
    <property type="protein sequence ID" value="SUM88318.1"/>
    <property type="molecule type" value="Genomic_DNA"/>
</dbReference>
<dbReference type="AlphaFoldDB" id="A0A7Z7QPC5"/>
<reference evidence="3" key="2">
    <citation type="submission" date="2018-06" db="EMBL/GenBank/DDBJ databases">
        <authorList>
            <consortium name="Pathogen Informatics"/>
            <person name="Doyle S."/>
        </authorList>
    </citation>
    <scope>NUCLEOTIDE SEQUENCE [LARGE SCALE GENOMIC DNA]</scope>
    <source>
        <strain evidence="3">NCTC12218</strain>
    </source>
</reference>
<keyword evidence="5" id="KW-1185">Reference proteome</keyword>
<evidence type="ECO:0000313" key="4">
    <source>
        <dbReference type="Proteomes" id="UP000264146"/>
    </source>
</evidence>